<accession>A0A6C0L0J7</accession>
<sequence>MVIITIDKATNIVFFLIIIFFGFTMLIMVLSVLHLKGNKSKKEKFSDDYKYEAFKLNVKFKNPITLQKATNVFKKNYEKQRNKYRPKK</sequence>
<reference evidence="2" key="1">
    <citation type="journal article" date="2020" name="Nature">
        <title>Giant virus diversity and host interactions through global metagenomics.</title>
        <authorList>
            <person name="Schulz F."/>
            <person name="Roux S."/>
            <person name="Paez-Espino D."/>
            <person name="Jungbluth S."/>
            <person name="Walsh D.A."/>
            <person name="Denef V.J."/>
            <person name="McMahon K.D."/>
            <person name="Konstantinidis K.T."/>
            <person name="Eloe-Fadrosh E.A."/>
            <person name="Kyrpides N.C."/>
            <person name="Woyke T."/>
        </authorList>
    </citation>
    <scope>NUCLEOTIDE SEQUENCE</scope>
    <source>
        <strain evidence="2">GVMAG-S-ERX555907-63</strain>
    </source>
</reference>
<evidence type="ECO:0000256" key="1">
    <source>
        <dbReference type="SAM" id="Phobius"/>
    </source>
</evidence>
<dbReference type="EMBL" id="MN741020">
    <property type="protein sequence ID" value="QHU22946.1"/>
    <property type="molecule type" value="Genomic_DNA"/>
</dbReference>
<keyword evidence="1" id="KW-0812">Transmembrane</keyword>
<feature type="transmembrane region" description="Helical" evidence="1">
    <location>
        <begin position="12"/>
        <end position="35"/>
    </location>
</feature>
<evidence type="ECO:0000313" key="2">
    <source>
        <dbReference type="EMBL" id="QHU22946.1"/>
    </source>
</evidence>
<protein>
    <submittedName>
        <fullName evidence="2">Uncharacterized protein</fullName>
    </submittedName>
</protein>
<name>A0A6C0L0J7_9ZZZZ</name>
<organism evidence="2">
    <name type="scientific">viral metagenome</name>
    <dbReference type="NCBI Taxonomy" id="1070528"/>
    <lineage>
        <taxon>unclassified sequences</taxon>
        <taxon>metagenomes</taxon>
        <taxon>organismal metagenomes</taxon>
    </lineage>
</organism>
<keyword evidence="1" id="KW-1133">Transmembrane helix</keyword>
<proteinExistence type="predicted"/>
<dbReference type="AlphaFoldDB" id="A0A6C0L0J7"/>
<keyword evidence="1" id="KW-0472">Membrane</keyword>